<keyword evidence="1" id="KW-0238">DNA-binding</keyword>
<name>A0A0F1B3S7_9ENTR</name>
<dbReference type="Proteomes" id="UP000033352">
    <property type="component" value="Unassembled WGS sequence"/>
</dbReference>
<dbReference type="GO" id="GO:0003677">
    <property type="term" value="F:DNA binding"/>
    <property type="evidence" value="ECO:0007669"/>
    <property type="project" value="UniProtKB-KW"/>
</dbReference>
<evidence type="ECO:0000259" key="2">
    <source>
        <dbReference type="Pfam" id="PF00196"/>
    </source>
</evidence>
<feature type="domain" description="HTH luxR-type" evidence="2">
    <location>
        <begin position="145"/>
        <end position="191"/>
    </location>
</feature>
<dbReference type="Gene3D" id="1.10.10.10">
    <property type="entry name" value="Winged helix-like DNA-binding domain superfamily/Winged helix DNA-binding domain"/>
    <property type="match status" value="1"/>
</dbReference>
<gene>
    <name evidence="3" type="ORF">SS37_09770</name>
</gene>
<dbReference type="AlphaFoldDB" id="A0A0F1B3S7"/>
<dbReference type="EMBL" id="JZYX01000016">
    <property type="protein sequence ID" value="KJN27964.1"/>
    <property type="molecule type" value="Genomic_DNA"/>
</dbReference>
<dbReference type="InterPro" id="IPR016032">
    <property type="entry name" value="Sig_transdc_resp-reg_C-effctor"/>
</dbReference>
<sequence length="199" mass="22790">MEKLNIVVVTNNRYFSQGIMSILTQDEQERCTVWTPVQVGVNINKHKGADAGRCWIVDVDNYFNNTLLFLDLLTALVDLKTTLNRRLRVLLCYNKYICLPSRDCYASFSVVNTARGIKSVEHKVRSLSGHDRKDVEVTKSRNKTALTRQEYLVLNALSQGLNVSQVAERYHITPKRVSHHKCNGLAKMKKKRLYGVYGE</sequence>
<comment type="caution">
    <text evidence="3">The sequence shown here is derived from an EMBL/GenBank/DDBJ whole genome shotgun (WGS) entry which is preliminary data.</text>
</comment>
<reference evidence="3 4" key="1">
    <citation type="submission" date="2015-03" db="EMBL/GenBank/DDBJ databases">
        <authorList>
            <person name="McCorrison J."/>
            <person name="Sanka R."/>
            <person name="Adams M."/>
            <person name="Brinkac L."/>
            <person name="Nierman W."/>
            <person name="Sutton G."/>
            <person name="Nelson K."/>
            <person name="Kiedrowski L."/>
            <person name="Guerrero D."/>
            <person name="Bonomo R."/>
        </authorList>
    </citation>
    <scope>NUCLEOTIDE SEQUENCE [LARGE SCALE GENOMIC DNA]</scope>
    <source>
        <strain evidence="3 4">35699</strain>
    </source>
</reference>
<organism evidence="3 4">
    <name type="scientific">Enterobacter sichuanensis</name>
    <dbReference type="NCBI Taxonomy" id="2071710"/>
    <lineage>
        <taxon>Bacteria</taxon>
        <taxon>Pseudomonadati</taxon>
        <taxon>Pseudomonadota</taxon>
        <taxon>Gammaproteobacteria</taxon>
        <taxon>Enterobacterales</taxon>
        <taxon>Enterobacteriaceae</taxon>
        <taxon>Enterobacter</taxon>
        <taxon>Enterobacter cloacae complex</taxon>
    </lineage>
</organism>
<evidence type="ECO:0000313" key="4">
    <source>
        <dbReference type="Proteomes" id="UP000033352"/>
    </source>
</evidence>
<dbReference type="InterPro" id="IPR036388">
    <property type="entry name" value="WH-like_DNA-bd_sf"/>
</dbReference>
<evidence type="ECO:0000313" key="3">
    <source>
        <dbReference type="EMBL" id="KJN27964.1"/>
    </source>
</evidence>
<dbReference type="OrthoDB" id="5476461at2"/>
<protein>
    <recommendedName>
        <fullName evidence="2">HTH luxR-type domain-containing protein</fullName>
    </recommendedName>
</protein>
<accession>A0A0F1B3S7</accession>
<dbReference type="GO" id="GO:0006355">
    <property type="term" value="P:regulation of DNA-templated transcription"/>
    <property type="evidence" value="ECO:0007669"/>
    <property type="project" value="InterPro"/>
</dbReference>
<proteinExistence type="predicted"/>
<dbReference type="InterPro" id="IPR000792">
    <property type="entry name" value="Tscrpt_reg_LuxR_C"/>
</dbReference>
<dbReference type="SUPFAM" id="SSF46894">
    <property type="entry name" value="C-terminal effector domain of the bipartite response regulators"/>
    <property type="match status" value="1"/>
</dbReference>
<evidence type="ECO:0000256" key="1">
    <source>
        <dbReference type="ARBA" id="ARBA00023125"/>
    </source>
</evidence>
<dbReference type="RefSeq" id="WP_045285417.1">
    <property type="nucleotide sequence ID" value="NZ_JZYX01000016.1"/>
</dbReference>
<dbReference type="Pfam" id="PF00196">
    <property type="entry name" value="GerE"/>
    <property type="match status" value="1"/>
</dbReference>
<dbReference type="PATRIC" id="fig|1619248.3.peg.1026"/>